<dbReference type="RefSeq" id="WP_209849392.1">
    <property type="nucleotide sequence ID" value="NZ_JAGGJV010000002.1"/>
</dbReference>
<dbReference type="Pfam" id="PF01041">
    <property type="entry name" value="DegT_DnrJ_EryC1"/>
    <property type="match status" value="1"/>
</dbReference>
<dbReference type="InterPro" id="IPR015422">
    <property type="entry name" value="PyrdxlP-dep_Trfase_small"/>
</dbReference>
<reference evidence="3 4" key="1">
    <citation type="submission" date="2021-03" db="EMBL/GenBank/DDBJ databases">
        <title>Genomic Encyclopedia of Type Strains, Phase IV (KMG-IV): sequencing the most valuable type-strain genomes for metagenomic binning, comparative biology and taxonomic classification.</title>
        <authorList>
            <person name="Goeker M."/>
        </authorList>
    </citation>
    <scope>NUCLEOTIDE SEQUENCE [LARGE SCALE GENOMIC DNA]</scope>
    <source>
        <strain evidence="3 4">DSM 26427</strain>
    </source>
</reference>
<dbReference type="Gene3D" id="3.40.640.10">
    <property type="entry name" value="Type I PLP-dependent aspartate aminotransferase-like (Major domain)"/>
    <property type="match status" value="1"/>
</dbReference>
<sequence>MIPYGRQDISDADVEAVRAALLSDFITQGPAIAAFEAAISGYCGSTYGVAMSSATAALHVACMALDLGPGDWLWTSPITFVASANAALYCGAQVDFVDIDKTTYNMCLDALEAKLEAAERDGKLPKIVVPVHFAGQSCDMVRLARLRDTYGFRIIEDASHAIGGSYHNAHVGNCAHSDICVFSFHPVKIITTAEGGLATTNDPELAHRLFTLRTHGITRDASRMENGSEGPWYYEQLELGYNYRMTDIQAALGTSQFARLDSFIDARHERRKIYDQGLAHLPLTLPYQPDFQRSGLHLYPILLTDEAPVNRRQAFDALRAAGIGVNVHYIPVYRQPYYVRMGFDRASFPNAEDYYSRTISIPMYAQLTADDQNTVMSALTAILA</sequence>
<dbReference type="EMBL" id="JAGGJV010000002">
    <property type="protein sequence ID" value="MBP1857787.1"/>
    <property type="molecule type" value="Genomic_DNA"/>
</dbReference>
<dbReference type="PANTHER" id="PTHR30244:SF34">
    <property type="entry name" value="DTDP-4-AMINO-4,6-DIDEOXYGALACTOSE TRANSAMINASE"/>
    <property type="match status" value="1"/>
</dbReference>
<dbReference type="Proteomes" id="UP000823786">
    <property type="component" value="Unassembled WGS sequence"/>
</dbReference>
<comment type="caution">
    <text evidence="3">The sequence shown here is derived from an EMBL/GenBank/DDBJ whole genome shotgun (WGS) entry which is preliminary data.</text>
</comment>
<evidence type="ECO:0000256" key="1">
    <source>
        <dbReference type="ARBA" id="ARBA00037999"/>
    </source>
</evidence>
<proteinExistence type="inferred from homology"/>
<comment type="similarity">
    <text evidence="1 2">Belongs to the DegT/DnrJ/EryC1 family.</text>
</comment>
<evidence type="ECO:0000313" key="3">
    <source>
        <dbReference type="EMBL" id="MBP1857787.1"/>
    </source>
</evidence>
<evidence type="ECO:0000256" key="2">
    <source>
        <dbReference type="RuleBase" id="RU004508"/>
    </source>
</evidence>
<accession>A0ABS4EIL5</accession>
<dbReference type="CDD" id="cd00616">
    <property type="entry name" value="AHBA_syn"/>
    <property type="match status" value="1"/>
</dbReference>
<organism evidence="3 4">
    <name type="scientific">Rhizobium herbae</name>
    <dbReference type="NCBI Taxonomy" id="508661"/>
    <lineage>
        <taxon>Bacteria</taxon>
        <taxon>Pseudomonadati</taxon>
        <taxon>Pseudomonadota</taxon>
        <taxon>Alphaproteobacteria</taxon>
        <taxon>Hyphomicrobiales</taxon>
        <taxon>Rhizobiaceae</taxon>
        <taxon>Rhizobium/Agrobacterium group</taxon>
        <taxon>Rhizobium</taxon>
    </lineage>
</organism>
<dbReference type="SUPFAM" id="SSF53383">
    <property type="entry name" value="PLP-dependent transferases"/>
    <property type="match status" value="1"/>
</dbReference>
<protein>
    <submittedName>
        <fullName evidence="3">UDP-4-amino-4, 6-dideoxy-N-acetyl-beta-L-altrosamine transaminase</fullName>
    </submittedName>
</protein>
<dbReference type="PIRSF" id="PIRSF000390">
    <property type="entry name" value="PLP_StrS"/>
    <property type="match status" value="1"/>
</dbReference>
<dbReference type="InterPro" id="IPR015424">
    <property type="entry name" value="PyrdxlP-dep_Trfase"/>
</dbReference>
<name>A0ABS4EIL5_9HYPH</name>
<gene>
    <name evidence="3" type="ORF">J2Z75_001283</name>
</gene>
<keyword evidence="2" id="KW-0663">Pyridoxal phosphate</keyword>
<keyword evidence="4" id="KW-1185">Reference proteome</keyword>
<dbReference type="InterPro" id="IPR000653">
    <property type="entry name" value="DegT/StrS_aminotransferase"/>
</dbReference>
<dbReference type="NCBIfam" id="TIGR03588">
    <property type="entry name" value="PseC"/>
    <property type="match status" value="1"/>
</dbReference>
<evidence type="ECO:0000313" key="4">
    <source>
        <dbReference type="Proteomes" id="UP000823786"/>
    </source>
</evidence>
<dbReference type="InterPro" id="IPR015421">
    <property type="entry name" value="PyrdxlP-dep_Trfase_major"/>
</dbReference>
<dbReference type="InterPro" id="IPR020026">
    <property type="entry name" value="PseC"/>
</dbReference>
<dbReference type="Gene3D" id="3.90.1150.10">
    <property type="entry name" value="Aspartate Aminotransferase, domain 1"/>
    <property type="match status" value="1"/>
</dbReference>
<dbReference type="PANTHER" id="PTHR30244">
    <property type="entry name" value="TRANSAMINASE"/>
    <property type="match status" value="1"/>
</dbReference>